<dbReference type="PANTHER" id="PTHR43696">
    <property type="entry name" value="COILED-COIL DOMAIN-CONTAINING PROTEIN 157"/>
    <property type="match status" value="1"/>
</dbReference>
<reference evidence="2" key="4">
    <citation type="submission" date="2025-09" db="UniProtKB">
        <authorList>
            <consortium name="Ensembl"/>
        </authorList>
    </citation>
    <scope>IDENTIFICATION</scope>
    <source>
        <strain evidence="2">HNI</strain>
    </source>
</reference>
<feature type="compositionally biased region" description="Polar residues" evidence="1">
    <location>
        <begin position="641"/>
        <end position="661"/>
    </location>
</feature>
<dbReference type="Proteomes" id="UP000265180">
    <property type="component" value="Chromosome 9"/>
</dbReference>
<feature type="region of interest" description="Disordered" evidence="1">
    <location>
        <begin position="635"/>
        <end position="661"/>
    </location>
</feature>
<dbReference type="PANTHER" id="PTHR43696:SF9">
    <property type="entry name" value="COILED-COIL DOMAIN-CONTAINING PROTEIN 157"/>
    <property type="match status" value="1"/>
</dbReference>
<reference key="1">
    <citation type="journal article" date="2007" name="Nature">
        <title>The medaka draft genome and insights into vertebrate genome evolution.</title>
        <authorList>
            <person name="Kasahara M."/>
            <person name="Naruse K."/>
            <person name="Sasaki S."/>
            <person name="Nakatani Y."/>
            <person name="Qu W."/>
            <person name="Ahsan B."/>
            <person name="Yamada T."/>
            <person name="Nagayasu Y."/>
            <person name="Doi K."/>
            <person name="Kasai Y."/>
            <person name="Jindo T."/>
            <person name="Kobayashi D."/>
            <person name="Shimada A."/>
            <person name="Toyoda A."/>
            <person name="Kuroki Y."/>
            <person name="Fujiyama A."/>
            <person name="Sasaki T."/>
            <person name="Shimizu A."/>
            <person name="Asakawa S."/>
            <person name="Shimizu N."/>
            <person name="Hashimoto S."/>
            <person name="Yang J."/>
            <person name="Lee Y."/>
            <person name="Matsushima K."/>
            <person name="Sugano S."/>
            <person name="Sakaizumi M."/>
            <person name="Narita T."/>
            <person name="Ohishi K."/>
            <person name="Haga S."/>
            <person name="Ohta F."/>
            <person name="Nomoto H."/>
            <person name="Nogata K."/>
            <person name="Morishita T."/>
            <person name="Endo T."/>
            <person name="Shin-I T."/>
            <person name="Takeda H."/>
            <person name="Morishita S."/>
            <person name="Kohara Y."/>
        </authorList>
    </citation>
    <scope>NUCLEOTIDE SEQUENCE [LARGE SCALE GENOMIC DNA]</scope>
    <source>
        <strain>Hd-rR</strain>
    </source>
</reference>
<feature type="region of interest" description="Disordered" evidence="1">
    <location>
        <begin position="382"/>
        <end position="407"/>
    </location>
</feature>
<name>A0A3P9LPW4_ORYLA</name>
<organism evidence="2 3">
    <name type="scientific">Oryzias latipes</name>
    <name type="common">Japanese rice fish</name>
    <name type="synonym">Japanese killifish</name>
    <dbReference type="NCBI Taxonomy" id="8090"/>
    <lineage>
        <taxon>Eukaryota</taxon>
        <taxon>Metazoa</taxon>
        <taxon>Chordata</taxon>
        <taxon>Craniata</taxon>
        <taxon>Vertebrata</taxon>
        <taxon>Euteleostomi</taxon>
        <taxon>Actinopterygii</taxon>
        <taxon>Neopterygii</taxon>
        <taxon>Teleostei</taxon>
        <taxon>Neoteleostei</taxon>
        <taxon>Acanthomorphata</taxon>
        <taxon>Ovalentaria</taxon>
        <taxon>Atherinomorphae</taxon>
        <taxon>Beloniformes</taxon>
        <taxon>Adrianichthyidae</taxon>
        <taxon>Oryziinae</taxon>
        <taxon>Oryzias</taxon>
    </lineage>
</organism>
<reference evidence="2 3" key="2">
    <citation type="submission" date="2017-04" db="EMBL/GenBank/DDBJ databases">
        <title>CpG methylation of centromeres and impact of large insertions on vertebrate speciation.</title>
        <authorList>
            <person name="Ichikawa K."/>
            <person name="Yoshimura J."/>
            <person name="Morishita S."/>
        </authorList>
    </citation>
    <scope>NUCLEOTIDE SEQUENCE</scope>
    <source>
        <strain evidence="2 3">HNI</strain>
    </source>
</reference>
<sequence>MAANYFRKYPLRIVGLGVNCCQGDLTSTNTYRRQISVLDMSLLLGRQDSIKNLRKDLIDIQGAVLDVLSRTGPVCASSWKFPDKLSCHLDIVALLEEYDFVAGEDDFNQHSHIILLELMIDRLLLLLQSVSVYAEQQMGVHRPERAAHRGSMSVGLVVRNYWGDLLQFADKKELFKNIAEKTNSVESDESNVESPLNRSSTSCSKHSSISWSSTSSFKFLPQNNIPISSPEQTSFHPKTACHNVSCQTAQTSFIPCGTCHQVQSLLRKIGESLIDLFQSEGLPSSLQPLSAVVDETVRVGHLTPGDVAQWANEQLRDMRRLAKHLQDVRGTVLPLQDRVAAAVTDREAIRSQLKTVQKDFEQQLEKQQTNIEQLEFSLQEAQRSAKQTEQKQQEEHKQLKKEIHSSEETNARLREKVALQQDTIHTLESENNFLQVKVKKLQTDQEACCQQQQRIHQLEEQLSDIQLLLDKERAKYQSACRQQESTQVKQKSLLKRVEDLDEECEELKKQLVDSEEAQMKLDNELQQMSEEKKQLQVQTAQQQDLCAELQKKKQRLEMHEEELKQQVYELMDRVHALRDRERILVAFPELHNWAQPQTTGNVLLDMEKQLQANSIRVNILEQENATLQKSLQKLRKAAQHNGRSMSSPQCDANQTTNNKIS</sequence>
<dbReference type="InterPro" id="IPR029681">
    <property type="entry name" value="CCDC157"/>
</dbReference>
<dbReference type="AlphaFoldDB" id="A0A3P9LPW4"/>
<evidence type="ECO:0000313" key="3">
    <source>
        <dbReference type="Proteomes" id="UP000265180"/>
    </source>
</evidence>
<proteinExistence type="predicted"/>
<protein>
    <submittedName>
        <fullName evidence="2">Coiled-coil domain containing 157</fullName>
    </submittedName>
</protein>
<evidence type="ECO:0000313" key="2">
    <source>
        <dbReference type="Ensembl" id="ENSORLP00020022750.1"/>
    </source>
</evidence>
<feature type="region of interest" description="Disordered" evidence="1">
    <location>
        <begin position="186"/>
        <end position="205"/>
    </location>
</feature>
<reference evidence="2" key="3">
    <citation type="submission" date="2025-08" db="UniProtKB">
        <authorList>
            <consortium name="Ensembl"/>
        </authorList>
    </citation>
    <scope>IDENTIFICATION</scope>
    <source>
        <strain evidence="2">HNI</strain>
    </source>
</reference>
<accession>A0A3P9LPW4</accession>
<evidence type="ECO:0000256" key="1">
    <source>
        <dbReference type="SAM" id="MobiDB-lite"/>
    </source>
</evidence>
<feature type="compositionally biased region" description="Basic and acidic residues" evidence="1">
    <location>
        <begin position="386"/>
        <end position="407"/>
    </location>
</feature>
<dbReference type="Ensembl" id="ENSORLT00020011297.1">
    <property type="protein sequence ID" value="ENSORLP00020022750.1"/>
    <property type="gene ID" value="ENSORLG00020003206.1"/>
</dbReference>